<dbReference type="GO" id="GO:0016020">
    <property type="term" value="C:membrane"/>
    <property type="evidence" value="ECO:0007669"/>
    <property type="project" value="UniProtKB-SubCell"/>
</dbReference>
<dbReference type="InterPro" id="IPR003663">
    <property type="entry name" value="Sugar/inositol_transpt"/>
</dbReference>
<feature type="transmembrane region" description="Helical" evidence="12">
    <location>
        <begin position="385"/>
        <end position="406"/>
    </location>
</feature>
<feature type="transmembrane region" description="Helical" evidence="12">
    <location>
        <begin position="100"/>
        <end position="119"/>
    </location>
</feature>
<evidence type="ECO:0000256" key="1">
    <source>
        <dbReference type="ARBA" id="ARBA00004141"/>
    </source>
</evidence>
<gene>
    <name evidence="14" type="ORF">PILCRDRAFT_826175</name>
</gene>
<dbReference type="InParanoid" id="A0A0C3ARS8"/>
<dbReference type="PANTHER" id="PTHR48022:SF34">
    <property type="entry name" value="MAJOR FACILITATOR SUPERFAMILY (MFS) PROFILE DOMAIN-CONTAINING PROTEIN-RELATED"/>
    <property type="match status" value="1"/>
</dbReference>
<evidence type="ECO:0000313" key="15">
    <source>
        <dbReference type="Proteomes" id="UP000054166"/>
    </source>
</evidence>
<feature type="transmembrane region" description="Helical" evidence="12">
    <location>
        <begin position="125"/>
        <end position="148"/>
    </location>
</feature>
<evidence type="ECO:0000256" key="7">
    <source>
        <dbReference type="ARBA" id="ARBA00023136"/>
    </source>
</evidence>
<dbReference type="EMBL" id="KN833033">
    <property type="protein sequence ID" value="KIM76618.1"/>
    <property type="molecule type" value="Genomic_DNA"/>
</dbReference>
<evidence type="ECO:0000256" key="8">
    <source>
        <dbReference type="ARBA" id="ARBA00043213"/>
    </source>
</evidence>
<feature type="transmembrane region" description="Helical" evidence="12">
    <location>
        <begin position="68"/>
        <end position="88"/>
    </location>
</feature>
<dbReference type="InterPro" id="IPR005829">
    <property type="entry name" value="Sugar_transporter_CS"/>
</dbReference>
<feature type="transmembrane region" description="Helical" evidence="12">
    <location>
        <begin position="286"/>
        <end position="304"/>
    </location>
</feature>
<dbReference type="STRING" id="765440.A0A0C3ARS8"/>
<comment type="similarity">
    <text evidence="2 10">Belongs to the major facilitator superfamily. Sugar transporter (TC 2.A.1.1) family.</text>
</comment>
<dbReference type="InterPro" id="IPR050360">
    <property type="entry name" value="MFS_Sugar_Transporters"/>
</dbReference>
<dbReference type="Gene3D" id="1.20.1250.20">
    <property type="entry name" value="MFS general substrate transporter like domains"/>
    <property type="match status" value="1"/>
</dbReference>
<dbReference type="InterPro" id="IPR005828">
    <property type="entry name" value="MFS_sugar_transport-like"/>
</dbReference>
<dbReference type="AlphaFoldDB" id="A0A0C3ARS8"/>
<keyword evidence="7 12" id="KW-0472">Membrane</keyword>
<protein>
    <recommendedName>
        <fullName evidence="8">Quinate transporter</fullName>
    </recommendedName>
</protein>
<feature type="domain" description="Major facilitator superfamily (MFS) profile" evidence="13">
    <location>
        <begin position="24"/>
        <end position="481"/>
    </location>
</feature>
<dbReference type="PRINTS" id="PR00171">
    <property type="entry name" value="SUGRTRNSPORT"/>
</dbReference>
<dbReference type="OrthoDB" id="508119at2759"/>
<reference evidence="14 15" key="1">
    <citation type="submission" date="2014-04" db="EMBL/GenBank/DDBJ databases">
        <authorList>
            <consortium name="DOE Joint Genome Institute"/>
            <person name="Kuo A."/>
            <person name="Tarkka M."/>
            <person name="Buscot F."/>
            <person name="Kohler A."/>
            <person name="Nagy L.G."/>
            <person name="Floudas D."/>
            <person name="Copeland A."/>
            <person name="Barry K.W."/>
            <person name="Cichocki N."/>
            <person name="Veneault-Fourrey C."/>
            <person name="LaButti K."/>
            <person name="Lindquist E.A."/>
            <person name="Lipzen A."/>
            <person name="Lundell T."/>
            <person name="Morin E."/>
            <person name="Murat C."/>
            <person name="Sun H."/>
            <person name="Tunlid A."/>
            <person name="Henrissat B."/>
            <person name="Grigoriev I.V."/>
            <person name="Hibbett D.S."/>
            <person name="Martin F."/>
            <person name="Nordberg H.P."/>
            <person name="Cantor M.N."/>
            <person name="Hua S.X."/>
        </authorList>
    </citation>
    <scope>NUCLEOTIDE SEQUENCE [LARGE SCALE GENOMIC DNA]</scope>
    <source>
        <strain evidence="14 15">F 1598</strain>
    </source>
</reference>
<evidence type="ECO:0000259" key="13">
    <source>
        <dbReference type="PROSITE" id="PS50850"/>
    </source>
</evidence>
<reference evidence="15" key="2">
    <citation type="submission" date="2015-01" db="EMBL/GenBank/DDBJ databases">
        <title>Evolutionary Origins and Diversification of the Mycorrhizal Mutualists.</title>
        <authorList>
            <consortium name="DOE Joint Genome Institute"/>
            <consortium name="Mycorrhizal Genomics Consortium"/>
            <person name="Kohler A."/>
            <person name="Kuo A."/>
            <person name="Nagy L.G."/>
            <person name="Floudas D."/>
            <person name="Copeland A."/>
            <person name="Barry K.W."/>
            <person name="Cichocki N."/>
            <person name="Veneault-Fourrey C."/>
            <person name="LaButti K."/>
            <person name="Lindquist E.A."/>
            <person name="Lipzen A."/>
            <person name="Lundell T."/>
            <person name="Morin E."/>
            <person name="Murat C."/>
            <person name="Riley R."/>
            <person name="Ohm R."/>
            <person name="Sun H."/>
            <person name="Tunlid A."/>
            <person name="Henrissat B."/>
            <person name="Grigoriev I.V."/>
            <person name="Hibbett D.S."/>
            <person name="Martin F."/>
        </authorList>
    </citation>
    <scope>NUCLEOTIDE SEQUENCE [LARGE SCALE GENOMIC DNA]</scope>
    <source>
        <strain evidence="15">F 1598</strain>
    </source>
</reference>
<keyword evidence="4 12" id="KW-0812">Transmembrane</keyword>
<feature type="transmembrane region" description="Helical" evidence="12">
    <location>
        <begin position="456"/>
        <end position="477"/>
    </location>
</feature>
<name>A0A0C3ARS8_PILCF</name>
<evidence type="ECO:0000256" key="2">
    <source>
        <dbReference type="ARBA" id="ARBA00010992"/>
    </source>
</evidence>
<accession>A0A0C3ARS8</accession>
<dbReference type="FunFam" id="1.20.1250.20:FF:000026">
    <property type="entry name" value="MFS quinate transporter QutD"/>
    <property type="match status" value="1"/>
</dbReference>
<evidence type="ECO:0000256" key="12">
    <source>
        <dbReference type="SAM" id="Phobius"/>
    </source>
</evidence>
<feature type="transmembrane region" description="Helical" evidence="12">
    <location>
        <begin position="160"/>
        <end position="181"/>
    </location>
</feature>
<dbReference type="PROSITE" id="PS50850">
    <property type="entry name" value="MFS"/>
    <property type="match status" value="1"/>
</dbReference>
<organism evidence="14 15">
    <name type="scientific">Piloderma croceum (strain F 1598)</name>
    <dbReference type="NCBI Taxonomy" id="765440"/>
    <lineage>
        <taxon>Eukaryota</taxon>
        <taxon>Fungi</taxon>
        <taxon>Dikarya</taxon>
        <taxon>Basidiomycota</taxon>
        <taxon>Agaricomycotina</taxon>
        <taxon>Agaricomycetes</taxon>
        <taxon>Agaricomycetidae</taxon>
        <taxon>Atheliales</taxon>
        <taxon>Atheliaceae</taxon>
        <taxon>Piloderma</taxon>
    </lineage>
</organism>
<evidence type="ECO:0000256" key="3">
    <source>
        <dbReference type="ARBA" id="ARBA00022448"/>
    </source>
</evidence>
<feature type="region of interest" description="Disordered" evidence="11">
    <location>
        <begin position="522"/>
        <end position="545"/>
    </location>
</feature>
<feature type="transmembrane region" description="Helical" evidence="12">
    <location>
        <begin position="193"/>
        <end position="214"/>
    </location>
</feature>
<dbReference type="PROSITE" id="PS00217">
    <property type="entry name" value="SUGAR_TRANSPORT_2"/>
    <property type="match status" value="1"/>
</dbReference>
<evidence type="ECO:0000256" key="4">
    <source>
        <dbReference type="ARBA" id="ARBA00022692"/>
    </source>
</evidence>
<dbReference type="HOGENOM" id="CLU_001265_30_12_1"/>
<proteinExistence type="inferred from homology"/>
<dbReference type="SUPFAM" id="SSF103473">
    <property type="entry name" value="MFS general substrate transporter"/>
    <property type="match status" value="1"/>
</dbReference>
<evidence type="ECO:0000313" key="14">
    <source>
        <dbReference type="EMBL" id="KIM76618.1"/>
    </source>
</evidence>
<feature type="compositionally biased region" description="Basic and acidic residues" evidence="11">
    <location>
        <begin position="526"/>
        <end position="545"/>
    </location>
</feature>
<dbReference type="InterPro" id="IPR036259">
    <property type="entry name" value="MFS_trans_sf"/>
</dbReference>
<comment type="catalytic activity">
    <reaction evidence="9">
        <text>myo-inositol(out) + H(+)(out) = myo-inositol(in) + H(+)(in)</text>
        <dbReference type="Rhea" id="RHEA:60364"/>
        <dbReference type="ChEBI" id="CHEBI:15378"/>
        <dbReference type="ChEBI" id="CHEBI:17268"/>
    </reaction>
</comment>
<keyword evidence="5" id="KW-0672">Quinate metabolism</keyword>
<dbReference type="InterPro" id="IPR020846">
    <property type="entry name" value="MFS_dom"/>
</dbReference>
<feature type="transmembrane region" description="Helical" evidence="12">
    <location>
        <begin position="324"/>
        <end position="346"/>
    </location>
</feature>
<feature type="transmembrane region" description="Helical" evidence="12">
    <location>
        <begin position="353"/>
        <end position="373"/>
    </location>
</feature>
<evidence type="ECO:0000256" key="10">
    <source>
        <dbReference type="RuleBase" id="RU003346"/>
    </source>
</evidence>
<dbReference type="Pfam" id="PF00083">
    <property type="entry name" value="Sugar_tr"/>
    <property type="match status" value="1"/>
</dbReference>
<evidence type="ECO:0000256" key="6">
    <source>
        <dbReference type="ARBA" id="ARBA00022989"/>
    </source>
</evidence>
<evidence type="ECO:0000256" key="11">
    <source>
        <dbReference type="SAM" id="MobiDB-lite"/>
    </source>
</evidence>
<dbReference type="PROSITE" id="PS00216">
    <property type="entry name" value="SUGAR_TRANSPORT_1"/>
    <property type="match status" value="1"/>
</dbReference>
<dbReference type="GO" id="GO:0005351">
    <property type="term" value="F:carbohydrate:proton symporter activity"/>
    <property type="evidence" value="ECO:0007669"/>
    <property type="project" value="TreeGrafter"/>
</dbReference>
<evidence type="ECO:0000256" key="9">
    <source>
        <dbReference type="ARBA" id="ARBA00049119"/>
    </source>
</evidence>
<feature type="transmembrane region" description="Helical" evidence="12">
    <location>
        <begin position="21"/>
        <end position="48"/>
    </location>
</feature>
<dbReference type="PANTHER" id="PTHR48022">
    <property type="entry name" value="PLASTIDIC GLUCOSE TRANSPORTER 4"/>
    <property type="match status" value="1"/>
</dbReference>
<keyword evidence="6 12" id="KW-1133">Transmembrane helix</keyword>
<sequence>MVGLRKIEDRPTPPCVYNFRVYMCSVVAACAAIMIGYDSAFIGGTIVLPSFEKEFGLNTKSAADLNFISANIVSTYQGGCFFGAIFGYPIGYFVGRKRGLLISSLVFIIGTSMMLGANGSRGLNLIYIGRVIAGMGIGCASNLTPIYISEISPPAIRGRLIGLYEIGWQSGGLVGFWINYGVSKGLPSSHRQWLIPFAIQLVPAGMFFLGIWYIRESPRWLMGRNRRDEAVANLAWIRKLDPKEQYLIEEINMMDAQLAHERSIVGESFWAPIREVFTIMPIFRRMLLGTSLFIFQNGTGINAINYYSPTIFKSIGVTGTNTGLFTTGIFGVIKTVFTLVWLFFLIDHAGRRNLMIFGAAGGGIAMYYIGAYIKIGQPELHPTTTLSSGGISAMAFFYLWTIFYSLSWNGTPWIVNAEMFPGHTRGVTQTLSAASNWLWNFVISRATPTMFTSMGYGVYIFFATMMILSIPYLYFLLPETKNVPLEEMDRLFAPGLKPWKANKVVMADVRAARSSDLYARNASMDSEEKGVGSIEHHEQTSGHGA</sequence>
<dbReference type="Proteomes" id="UP000054166">
    <property type="component" value="Unassembled WGS sequence"/>
</dbReference>
<comment type="subcellular location">
    <subcellularLocation>
        <location evidence="1">Membrane</location>
        <topology evidence="1">Multi-pass membrane protein</topology>
    </subcellularLocation>
</comment>
<evidence type="ECO:0000256" key="5">
    <source>
        <dbReference type="ARBA" id="ARBA00022911"/>
    </source>
</evidence>
<dbReference type="NCBIfam" id="TIGR00879">
    <property type="entry name" value="SP"/>
    <property type="match status" value="1"/>
</dbReference>
<keyword evidence="3 10" id="KW-0813">Transport</keyword>
<keyword evidence="15" id="KW-1185">Reference proteome</keyword>